<keyword evidence="6 11" id="KW-0862">Zinc</keyword>
<keyword evidence="7" id="KW-0482">Metalloprotease</keyword>
<sequence>MIQSFWDGDEDWEEKICPKFASRLSSPPFLAIRVFSKNIALLLYEFCNDDDFVLINIDGYLLRRQVNKLECLLEDEHLIDNLLERGIDDFNIFQLLQPHTDSNDKNPSSFEFLKHLQGCKKGDKVKGITKLKGYLKQFGYLSRNGSNNEFKAIAAPDDDDDFDEVMVSAINAYQQNYNLEVTGTLDAKTLSKMMMPRCGMPDSNIKKTGSRHREIQEPGRQGFIHESSHYAFFNGNLTWPPSKTQLTYAFPSGTNSDARQSFSQAFQKWASVSRFTFTSIEDFANADIKISFQAYDHGDGSPFDGPRGVLAHAFPPTDGRLHLDASEKWAVGAVPGAFDIGTVGLHEIGHILGLQHSTSEKAIMYPMIGPGGTKGLSSDDIEGIKALYQE</sequence>
<feature type="binding site" evidence="11">
    <location>
        <position position="322"/>
    </location>
    <ligand>
        <name>Zn(2+)</name>
        <dbReference type="ChEBI" id="CHEBI:29105"/>
        <label>1</label>
    </ligand>
</feature>
<dbReference type="GO" id="GO:0004222">
    <property type="term" value="F:metalloendopeptidase activity"/>
    <property type="evidence" value="ECO:0007669"/>
    <property type="project" value="InterPro"/>
</dbReference>
<keyword evidence="4" id="KW-0732">Signal</keyword>
<feature type="active site" evidence="10">
    <location>
        <position position="347"/>
    </location>
</feature>
<dbReference type="Proteomes" id="UP001314170">
    <property type="component" value="Unassembled WGS sequence"/>
</dbReference>
<evidence type="ECO:0000256" key="8">
    <source>
        <dbReference type="ARBA" id="ARBA00023145"/>
    </source>
</evidence>
<evidence type="ECO:0000313" key="14">
    <source>
        <dbReference type="Proteomes" id="UP001314170"/>
    </source>
</evidence>
<dbReference type="EMBL" id="CAWUPB010001156">
    <property type="protein sequence ID" value="CAK7339013.1"/>
    <property type="molecule type" value="Genomic_DNA"/>
</dbReference>
<dbReference type="GO" id="GO:0030574">
    <property type="term" value="P:collagen catabolic process"/>
    <property type="evidence" value="ECO:0007669"/>
    <property type="project" value="TreeGrafter"/>
</dbReference>
<evidence type="ECO:0000256" key="10">
    <source>
        <dbReference type="PIRSR" id="PIRSR621190-1"/>
    </source>
</evidence>
<dbReference type="InterPro" id="IPR021190">
    <property type="entry name" value="Pept_M10A"/>
</dbReference>
<feature type="binding site" description="in inhibited form" evidence="11">
    <location>
        <position position="198"/>
    </location>
    <ligand>
        <name>Zn(2+)</name>
        <dbReference type="ChEBI" id="CHEBI:29105"/>
        <label>2</label>
        <note>catalytic</note>
    </ligand>
</feature>
<feature type="binding site" evidence="11">
    <location>
        <position position="324"/>
    </location>
    <ligand>
        <name>Ca(2+)</name>
        <dbReference type="ChEBI" id="CHEBI:29108"/>
        <label>3</label>
    </ligand>
</feature>
<comment type="caution">
    <text evidence="13">The sequence shown here is derived from an EMBL/GenBank/DDBJ whole genome shotgun (WGS) entry which is preliminary data.</text>
</comment>
<comment type="cofactor">
    <cofactor evidence="11">
        <name>Zn(2+)</name>
        <dbReference type="ChEBI" id="CHEBI:29105"/>
    </cofactor>
    <text evidence="11">Binds 2 Zn(2+) ions per subunit.</text>
</comment>
<dbReference type="SUPFAM" id="SSF55486">
    <property type="entry name" value="Metalloproteases ('zincins'), catalytic domain"/>
    <property type="match status" value="1"/>
</dbReference>
<keyword evidence="3 11" id="KW-0479">Metal-binding</keyword>
<feature type="domain" description="Peptidase metallopeptidase" evidence="12">
    <location>
        <begin position="235"/>
        <end position="390"/>
    </location>
</feature>
<keyword evidence="2" id="KW-0645">Protease</keyword>
<dbReference type="GO" id="GO:0006508">
    <property type="term" value="P:proteolysis"/>
    <property type="evidence" value="ECO:0007669"/>
    <property type="project" value="UniProtKB-KW"/>
</dbReference>
<name>A0AAV1RU64_9ROSI</name>
<dbReference type="InterPro" id="IPR024079">
    <property type="entry name" value="MetalloPept_cat_dom_sf"/>
</dbReference>
<feature type="binding site" evidence="11">
    <location>
        <position position="346"/>
    </location>
    <ligand>
        <name>Zn(2+)</name>
        <dbReference type="ChEBI" id="CHEBI:29105"/>
        <label>2</label>
        <note>catalytic</note>
    </ligand>
</feature>
<comment type="similarity">
    <text evidence="1">Belongs to the peptidase M10A family. Matrix metalloproteinases (MMPs) subfamily.</text>
</comment>
<dbReference type="PANTHER" id="PTHR10201:SF213">
    <property type="entry name" value="METALLOENDOPROTEINASE 2-MMP-LIKE"/>
    <property type="match status" value="1"/>
</dbReference>
<comment type="cofactor">
    <cofactor evidence="11">
        <name>Ca(2+)</name>
        <dbReference type="ChEBI" id="CHEBI:29108"/>
    </cofactor>
    <text evidence="11">Can bind about 5 Ca(2+) ions per subunit.</text>
</comment>
<dbReference type="FunFam" id="3.40.390.10:FF:000018">
    <property type="entry name" value="Metalloendoproteinase 1"/>
    <property type="match status" value="1"/>
</dbReference>
<dbReference type="GO" id="GO:0031012">
    <property type="term" value="C:extracellular matrix"/>
    <property type="evidence" value="ECO:0007669"/>
    <property type="project" value="InterPro"/>
</dbReference>
<protein>
    <recommendedName>
        <fullName evidence="12">Peptidase metallopeptidase domain-containing protein</fullName>
    </recommendedName>
</protein>
<accession>A0AAV1RU64</accession>
<dbReference type="InterPro" id="IPR001818">
    <property type="entry name" value="Pept_M10_metallopeptidase"/>
</dbReference>
<feature type="binding site" evidence="11">
    <location>
        <position position="327"/>
    </location>
    <ligand>
        <name>Ca(2+)</name>
        <dbReference type="ChEBI" id="CHEBI:29108"/>
        <label>1</label>
    </ligand>
</feature>
<dbReference type="InterPro" id="IPR036365">
    <property type="entry name" value="PGBD-like_sf"/>
</dbReference>
<evidence type="ECO:0000256" key="5">
    <source>
        <dbReference type="ARBA" id="ARBA00022801"/>
    </source>
</evidence>
<dbReference type="InterPro" id="IPR033739">
    <property type="entry name" value="M10A_MMP"/>
</dbReference>
<evidence type="ECO:0000256" key="11">
    <source>
        <dbReference type="PIRSR" id="PIRSR621190-2"/>
    </source>
</evidence>
<feature type="binding site" evidence="11">
    <location>
        <position position="312"/>
    </location>
    <ligand>
        <name>Zn(2+)</name>
        <dbReference type="ChEBI" id="CHEBI:29105"/>
        <label>1</label>
    </ligand>
</feature>
<proteinExistence type="inferred from homology"/>
<dbReference type="Pfam" id="PF00413">
    <property type="entry name" value="Peptidase_M10"/>
    <property type="match status" value="1"/>
</dbReference>
<organism evidence="13 14">
    <name type="scientific">Dovyalis caffra</name>
    <dbReference type="NCBI Taxonomy" id="77055"/>
    <lineage>
        <taxon>Eukaryota</taxon>
        <taxon>Viridiplantae</taxon>
        <taxon>Streptophyta</taxon>
        <taxon>Embryophyta</taxon>
        <taxon>Tracheophyta</taxon>
        <taxon>Spermatophyta</taxon>
        <taxon>Magnoliopsida</taxon>
        <taxon>eudicotyledons</taxon>
        <taxon>Gunneridae</taxon>
        <taxon>Pentapetalae</taxon>
        <taxon>rosids</taxon>
        <taxon>fabids</taxon>
        <taxon>Malpighiales</taxon>
        <taxon>Salicaceae</taxon>
        <taxon>Flacourtieae</taxon>
        <taxon>Dovyalis</taxon>
    </lineage>
</organism>
<gene>
    <name evidence="13" type="ORF">DCAF_LOCUS14061</name>
</gene>
<keyword evidence="11" id="KW-0106">Calcium</keyword>
<evidence type="ECO:0000256" key="7">
    <source>
        <dbReference type="ARBA" id="ARBA00023049"/>
    </source>
</evidence>
<evidence type="ECO:0000259" key="12">
    <source>
        <dbReference type="SMART" id="SM00235"/>
    </source>
</evidence>
<dbReference type="SMART" id="SM00235">
    <property type="entry name" value="ZnMc"/>
    <property type="match status" value="1"/>
</dbReference>
<evidence type="ECO:0000313" key="13">
    <source>
        <dbReference type="EMBL" id="CAK7339013.1"/>
    </source>
</evidence>
<dbReference type="Pfam" id="PF01471">
    <property type="entry name" value="PG_binding_1"/>
    <property type="match status" value="1"/>
</dbReference>
<dbReference type="PANTHER" id="PTHR10201">
    <property type="entry name" value="MATRIX METALLOPROTEINASE"/>
    <property type="match status" value="1"/>
</dbReference>
<feature type="binding site" evidence="11">
    <location>
        <position position="297"/>
    </location>
    <ligand>
        <name>Zn(2+)</name>
        <dbReference type="ChEBI" id="CHEBI:29105"/>
        <label>1</label>
    </ligand>
</feature>
<evidence type="ECO:0000256" key="9">
    <source>
        <dbReference type="ARBA" id="ARBA00023180"/>
    </source>
</evidence>
<evidence type="ECO:0000256" key="1">
    <source>
        <dbReference type="ARBA" id="ARBA00009614"/>
    </source>
</evidence>
<keyword evidence="9" id="KW-0325">Glycoprotein</keyword>
<feature type="binding site" evidence="11">
    <location>
        <position position="305"/>
    </location>
    <ligand>
        <name>Ca(2+)</name>
        <dbReference type="ChEBI" id="CHEBI:29108"/>
        <label>3</label>
    </ligand>
</feature>
<feature type="binding site" evidence="11">
    <location>
        <position position="287"/>
    </location>
    <ligand>
        <name>Ca(2+)</name>
        <dbReference type="ChEBI" id="CHEBI:29108"/>
        <label>2</label>
    </ligand>
</feature>
<feature type="binding site" evidence="11">
    <location>
        <position position="364"/>
    </location>
    <ligand>
        <name>Zn(2+)</name>
        <dbReference type="ChEBI" id="CHEBI:29105"/>
        <label>2</label>
        <note>catalytic</note>
    </ligand>
</feature>
<dbReference type="AlphaFoldDB" id="A0AAV1RU64"/>
<evidence type="ECO:0000256" key="2">
    <source>
        <dbReference type="ARBA" id="ARBA00022670"/>
    </source>
</evidence>
<dbReference type="InterPro" id="IPR002477">
    <property type="entry name" value="Peptidoglycan-bd-like"/>
</dbReference>
<keyword evidence="5" id="KW-0378">Hydrolase</keyword>
<dbReference type="Gene3D" id="3.40.390.10">
    <property type="entry name" value="Collagenase (Catalytic Domain)"/>
    <property type="match status" value="1"/>
</dbReference>
<feature type="binding site" evidence="11">
    <location>
        <position position="350"/>
    </location>
    <ligand>
        <name>Zn(2+)</name>
        <dbReference type="ChEBI" id="CHEBI:29105"/>
        <label>2</label>
        <note>catalytic</note>
    </ligand>
</feature>
<dbReference type="GO" id="GO:0008270">
    <property type="term" value="F:zinc ion binding"/>
    <property type="evidence" value="ECO:0007669"/>
    <property type="project" value="InterPro"/>
</dbReference>
<dbReference type="SUPFAM" id="SSF47090">
    <property type="entry name" value="PGBD-like"/>
    <property type="match status" value="1"/>
</dbReference>
<reference evidence="13 14" key="1">
    <citation type="submission" date="2024-01" db="EMBL/GenBank/DDBJ databases">
        <authorList>
            <person name="Waweru B."/>
        </authorList>
    </citation>
    <scope>NUCLEOTIDE SEQUENCE [LARGE SCALE GENOMIC DNA]</scope>
</reference>
<evidence type="ECO:0000256" key="6">
    <source>
        <dbReference type="ARBA" id="ARBA00022833"/>
    </source>
</evidence>
<feature type="binding site" evidence="11">
    <location>
        <position position="304"/>
    </location>
    <ligand>
        <name>Ca(2+)</name>
        <dbReference type="ChEBI" id="CHEBI:29108"/>
        <label>3</label>
    </ligand>
</feature>
<dbReference type="InterPro" id="IPR006026">
    <property type="entry name" value="Peptidase_Metallo"/>
</dbReference>
<feature type="binding site" evidence="11">
    <location>
        <position position="299"/>
    </location>
    <ligand>
        <name>Zn(2+)</name>
        <dbReference type="ChEBI" id="CHEBI:29105"/>
        <label>1</label>
    </ligand>
</feature>
<dbReference type="GO" id="GO:0030198">
    <property type="term" value="P:extracellular matrix organization"/>
    <property type="evidence" value="ECO:0007669"/>
    <property type="project" value="TreeGrafter"/>
</dbReference>
<feature type="binding site" evidence="11">
    <location>
        <position position="327"/>
    </location>
    <ligand>
        <name>Ca(2+)</name>
        <dbReference type="ChEBI" id="CHEBI:29108"/>
        <label>3</label>
    </ligand>
</feature>
<keyword evidence="8" id="KW-0865">Zymogen</keyword>
<feature type="binding site" evidence="11">
    <location>
        <position position="356"/>
    </location>
    <ligand>
        <name>Zn(2+)</name>
        <dbReference type="ChEBI" id="CHEBI:29105"/>
        <label>2</label>
        <note>catalytic</note>
    </ligand>
</feature>
<keyword evidence="14" id="KW-1185">Reference proteome</keyword>
<dbReference type="PRINTS" id="PR00138">
    <property type="entry name" value="MATRIXIN"/>
</dbReference>
<evidence type="ECO:0000256" key="3">
    <source>
        <dbReference type="ARBA" id="ARBA00022723"/>
    </source>
</evidence>
<evidence type="ECO:0000256" key="4">
    <source>
        <dbReference type="ARBA" id="ARBA00022729"/>
    </source>
</evidence>
<dbReference type="CDD" id="cd04278">
    <property type="entry name" value="ZnMc_MMP"/>
    <property type="match status" value="1"/>
</dbReference>